<evidence type="ECO:0000313" key="12">
    <source>
        <dbReference type="EMBL" id="PNS09619.1"/>
    </source>
</evidence>
<evidence type="ECO:0000256" key="5">
    <source>
        <dbReference type="ARBA" id="ARBA00022679"/>
    </source>
</evidence>
<organism evidence="12 13">
    <name type="scientific">Solilutibacter silvestris</name>
    <dbReference type="NCBI Taxonomy" id="1645665"/>
    <lineage>
        <taxon>Bacteria</taxon>
        <taxon>Pseudomonadati</taxon>
        <taxon>Pseudomonadota</taxon>
        <taxon>Gammaproteobacteria</taxon>
        <taxon>Lysobacterales</taxon>
        <taxon>Lysobacteraceae</taxon>
        <taxon>Solilutibacter</taxon>
    </lineage>
</organism>
<dbReference type="InterPro" id="IPR008332">
    <property type="entry name" value="MethylG_MeTrfase_N"/>
</dbReference>
<dbReference type="InterPro" id="IPR036388">
    <property type="entry name" value="WH-like_DNA-bd_sf"/>
</dbReference>
<comment type="catalytic activity">
    <reaction evidence="1 9">
        <text>a 4-O-methyl-thymidine in DNA + L-cysteinyl-[protein] = a thymidine in DNA + S-methyl-L-cysteinyl-[protein]</text>
        <dbReference type="Rhea" id="RHEA:53428"/>
        <dbReference type="Rhea" id="RHEA-COMP:10131"/>
        <dbReference type="Rhea" id="RHEA-COMP:10132"/>
        <dbReference type="Rhea" id="RHEA-COMP:13555"/>
        <dbReference type="Rhea" id="RHEA-COMP:13556"/>
        <dbReference type="ChEBI" id="CHEBI:29950"/>
        <dbReference type="ChEBI" id="CHEBI:82612"/>
        <dbReference type="ChEBI" id="CHEBI:137386"/>
        <dbReference type="ChEBI" id="CHEBI:137387"/>
        <dbReference type="EC" id="2.1.1.63"/>
    </reaction>
</comment>
<keyword evidence="7 9" id="KW-0234">DNA repair</keyword>
<dbReference type="PANTHER" id="PTHR10815">
    <property type="entry name" value="METHYLATED-DNA--PROTEIN-CYSTEINE METHYLTRANSFERASE"/>
    <property type="match status" value="1"/>
</dbReference>
<evidence type="ECO:0000313" key="13">
    <source>
        <dbReference type="Proteomes" id="UP000236220"/>
    </source>
</evidence>
<evidence type="ECO:0000259" key="10">
    <source>
        <dbReference type="Pfam" id="PF01035"/>
    </source>
</evidence>
<keyword evidence="5 9" id="KW-0808">Transferase</keyword>
<dbReference type="InterPro" id="IPR023546">
    <property type="entry name" value="MGMT"/>
</dbReference>
<comment type="catalytic activity">
    <reaction evidence="8 9">
        <text>a 6-O-methyl-2'-deoxyguanosine in DNA + L-cysteinyl-[protein] = S-methyl-L-cysteinyl-[protein] + a 2'-deoxyguanosine in DNA</text>
        <dbReference type="Rhea" id="RHEA:24000"/>
        <dbReference type="Rhea" id="RHEA-COMP:10131"/>
        <dbReference type="Rhea" id="RHEA-COMP:10132"/>
        <dbReference type="Rhea" id="RHEA-COMP:11367"/>
        <dbReference type="Rhea" id="RHEA-COMP:11368"/>
        <dbReference type="ChEBI" id="CHEBI:29950"/>
        <dbReference type="ChEBI" id="CHEBI:82612"/>
        <dbReference type="ChEBI" id="CHEBI:85445"/>
        <dbReference type="ChEBI" id="CHEBI:85448"/>
        <dbReference type="EC" id="2.1.1.63"/>
    </reaction>
</comment>
<dbReference type="CDD" id="cd06445">
    <property type="entry name" value="ATase"/>
    <property type="match status" value="1"/>
</dbReference>
<dbReference type="InterPro" id="IPR036631">
    <property type="entry name" value="MGMT_N_sf"/>
</dbReference>
<dbReference type="InterPro" id="IPR014048">
    <property type="entry name" value="MethylDNA_cys_MeTrfase_DNA-bd"/>
</dbReference>
<keyword evidence="6 9" id="KW-0227">DNA damage</keyword>
<evidence type="ECO:0000256" key="2">
    <source>
        <dbReference type="ARBA" id="ARBA00008711"/>
    </source>
</evidence>
<dbReference type="Pfam" id="PF02870">
    <property type="entry name" value="Methyltransf_1N"/>
    <property type="match status" value="1"/>
</dbReference>
<evidence type="ECO:0000256" key="4">
    <source>
        <dbReference type="ARBA" id="ARBA00022603"/>
    </source>
</evidence>
<dbReference type="Proteomes" id="UP000236220">
    <property type="component" value="Unassembled WGS sequence"/>
</dbReference>
<dbReference type="Gene3D" id="1.10.10.10">
    <property type="entry name" value="Winged helix-like DNA-binding domain superfamily/Winged helix DNA-binding domain"/>
    <property type="match status" value="1"/>
</dbReference>
<comment type="subcellular location">
    <subcellularLocation>
        <location evidence="9">Cytoplasm</location>
    </subcellularLocation>
</comment>
<keyword evidence="3 9" id="KW-0963">Cytoplasm</keyword>
<dbReference type="HAMAP" id="MF_00772">
    <property type="entry name" value="OGT"/>
    <property type="match status" value="1"/>
</dbReference>
<dbReference type="SUPFAM" id="SSF46767">
    <property type="entry name" value="Methylated DNA-protein cysteine methyltransferase, C-terminal domain"/>
    <property type="match status" value="1"/>
</dbReference>
<gene>
    <name evidence="12" type="ORF">Lysil_1248</name>
</gene>
<dbReference type="OrthoDB" id="9802228at2"/>
<dbReference type="NCBIfam" id="TIGR00589">
    <property type="entry name" value="ogt"/>
    <property type="match status" value="1"/>
</dbReference>
<comment type="similarity">
    <text evidence="2 9">Belongs to the MGMT family.</text>
</comment>
<dbReference type="GO" id="GO:0003908">
    <property type="term" value="F:methylated-DNA-[protein]-cysteine S-methyltransferase activity"/>
    <property type="evidence" value="ECO:0007669"/>
    <property type="project" value="UniProtKB-UniRule"/>
</dbReference>
<protein>
    <recommendedName>
        <fullName evidence="9">Methylated-DNA--protein-cysteine methyltransferase</fullName>
        <ecNumber evidence="9">2.1.1.63</ecNumber>
    </recommendedName>
    <alternativeName>
        <fullName evidence="9">6-O-methylguanine-DNA methyltransferase</fullName>
        <shortName evidence="9">MGMT</shortName>
    </alternativeName>
    <alternativeName>
        <fullName evidence="9">O-6-methylguanine-DNA-alkyltransferase</fullName>
    </alternativeName>
</protein>
<dbReference type="EC" id="2.1.1.63" evidence="9"/>
<evidence type="ECO:0000256" key="3">
    <source>
        <dbReference type="ARBA" id="ARBA00022490"/>
    </source>
</evidence>
<dbReference type="RefSeq" id="WP_103074647.1">
    <property type="nucleotide sequence ID" value="NZ_NPZB01000001.1"/>
</dbReference>
<feature type="domain" description="Methylated-DNA-[protein]-cysteine S-methyltransferase DNA binding" evidence="10">
    <location>
        <begin position="81"/>
        <end position="161"/>
    </location>
</feature>
<dbReference type="GO" id="GO:0032259">
    <property type="term" value="P:methylation"/>
    <property type="evidence" value="ECO:0007669"/>
    <property type="project" value="UniProtKB-KW"/>
</dbReference>
<dbReference type="Gene3D" id="3.30.160.70">
    <property type="entry name" value="Methylated DNA-protein cysteine methyltransferase domain"/>
    <property type="match status" value="1"/>
</dbReference>
<proteinExistence type="inferred from homology"/>
<comment type="miscellaneous">
    <text evidence="9">This enzyme catalyzes only one turnover and therefore is not strictly catalytic. According to one definition, an enzyme is a biocatalyst that acts repeatedly and over many reaction cycles.</text>
</comment>
<dbReference type="SUPFAM" id="SSF53155">
    <property type="entry name" value="Methylated DNA-protein cysteine methyltransferase domain"/>
    <property type="match status" value="1"/>
</dbReference>
<evidence type="ECO:0000256" key="1">
    <source>
        <dbReference type="ARBA" id="ARBA00001286"/>
    </source>
</evidence>
<evidence type="ECO:0000256" key="9">
    <source>
        <dbReference type="HAMAP-Rule" id="MF_00772"/>
    </source>
</evidence>
<comment type="function">
    <text evidence="9">Involved in the cellular defense against the biological effects of O6-methylguanine (O6-MeG) and O4-methylthymine (O4-MeT) in DNA. Repairs the methylated nucleobase in DNA by stoichiometrically transferring the methyl group to a cysteine residue in the enzyme. This is a suicide reaction: the enzyme is irreversibly inactivated.</text>
</comment>
<dbReference type="FunFam" id="1.10.10.10:FF:000214">
    <property type="entry name" value="Methylated-DNA--protein-cysteine methyltransferase"/>
    <property type="match status" value="1"/>
</dbReference>
<evidence type="ECO:0000256" key="6">
    <source>
        <dbReference type="ARBA" id="ARBA00022763"/>
    </source>
</evidence>
<feature type="domain" description="Methylguanine DNA methyltransferase ribonuclease-like" evidence="11">
    <location>
        <begin position="7"/>
        <end position="77"/>
    </location>
</feature>
<accession>A0A2K1Q3K3</accession>
<dbReference type="AlphaFoldDB" id="A0A2K1Q3K3"/>
<dbReference type="GO" id="GO:0005737">
    <property type="term" value="C:cytoplasm"/>
    <property type="evidence" value="ECO:0007669"/>
    <property type="project" value="UniProtKB-SubCell"/>
</dbReference>
<keyword evidence="13" id="KW-1185">Reference proteome</keyword>
<name>A0A2K1Q3K3_9GAMM</name>
<sequence>MKTLPVHWMHIDSPVGRLLVAASDEGIHAIEFPRNRHPVHRDDAWIEATHPLIDATRRQLGEYFAGKRETFDLPLAPRGTPFQLAVWNALREIPFGATWSYGDLARHIGQPSAVRAVGAANGRNPIPIIVPCHRVIGSDGSLTGFGGGLPTKEFLLRLEGALPTALI</sequence>
<keyword evidence="4 9" id="KW-0489">Methyltransferase</keyword>
<dbReference type="EMBL" id="NPZB01000001">
    <property type="protein sequence ID" value="PNS09619.1"/>
    <property type="molecule type" value="Genomic_DNA"/>
</dbReference>
<feature type="active site" description="Nucleophile; methyl group acceptor" evidence="9">
    <location>
        <position position="132"/>
    </location>
</feature>
<dbReference type="PANTHER" id="PTHR10815:SF5">
    <property type="entry name" value="METHYLATED-DNA--PROTEIN-CYSTEINE METHYLTRANSFERASE"/>
    <property type="match status" value="1"/>
</dbReference>
<dbReference type="PROSITE" id="PS00374">
    <property type="entry name" value="MGMT"/>
    <property type="match status" value="1"/>
</dbReference>
<comment type="caution">
    <text evidence="12">The sequence shown here is derived from an EMBL/GenBank/DDBJ whole genome shotgun (WGS) entry which is preliminary data.</text>
</comment>
<dbReference type="Pfam" id="PF01035">
    <property type="entry name" value="DNA_binding_1"/>
    <property type="match status" value="1"/>
</dbReference>
<dbReference type="InterPro" id="IPR036217">
    <property type="entry name" value="MethylDNA_cys_MeTrfase_DNAb"/>
</dbReference>
<dbReference type="InterPro" id="IPR001497">
    <property type="entry name" value="MethylDNA_cys_MeTrfase_AS"/>
</dbReference>
<dbReference type="GO" id="GO:0006307">
    <property type="term" value="P:DNA alkylation repair"/>
    <property type="evidence" value="ECO:0007669"/>
    <property type="project" value="UniProtKB-UniRule"/>
</dbReference>
<evidence type="ECO:0000259" key="11">
    <source>
        <dbReference type="Pfam" id="PF02870"/>
    </source>
</evidence>
<reference evidence="12 13" key="1">
    <citation type="submission" date="2017-08" db="EMBL/GenBank/DDBJ databases">
        <title>Lysobacter sylvestris genome.</title>
        <authorList>
            <person name="Zhang D.-C."/>
            <person name="Albuquerque L."/>
            <person name="Franca L."/>
            <person name="Froufe H.J.C."/>
            <person name="Barroso C."/>
            <person name="Egas C."/>
            <person name="Da Costa M."/>
            <person name="Margesin R."/>
        </authorList>
    </citation>
    <scope>NUCLEOTIDE SEQUENCE [LARGE SCALE GENOMIC DNA]</scope>
    <source>
        <strain evidence="12 13">AM20-91</strain>
    </source>
</reference>
<evidence type="ECO:0000256" key="8">
    <source>
        <dbReference type="ARBA" id="ARBA00049348"/>
    </source>
</evidence>
<evidence type="ECO:0000256" key="7">
    <source>
        <dbReference type="ARBA" id="ARBA00023204"/>
    </source>
</evidence>